<evidence type="ECO:0000313" key="1">
    <source>
        <dbReference type="EMBL" id="GFD49291.1"/>
    </source>
</evidence>
<name>A0A699WWQ9_TANCI</name>
<organism evidence="1">
    <name type="scientific">Tanacetum cinerariifolium</name>
    <name type="common">Dalmatian daisy</name>
    <name type="synonym">Chrysanthemum cinerariifolium</name>
    <dbReference type="NCBI Taxonomy" id="118510"/>
    <lineage>
        <taxon>Eukaryota</taxon>
        <taxon>Viridiplantae</taxon>
        <taxon>Streptophyta</taxon>
        <taxon>Embryophyta</taxon>
        <taxon>Tracheophyta</taxon>
        <taxon>Spermatophyta</taxon>
        <taxon>Magnoliopsida</taxon>
        <taxon>eudicotyledons</taxon>
        <taxon>Gunneridae</taxon>
        <taxon>Pentapetalae</taxon>
        <taxon>asterids</taxon>
        <taxon>campanulids</taxon>
        <taxon>Asterales</taxon>
        <taxon>Asteraceae</taxon>
        <taxon>Asteroideae</taxon>
        <taxon>Anthemideae</taxon>
        <taxon>Anthemidinae</taxon>
        <taxon>Tanacetum</taxon>
    </lineage>
</organism>
<gene>
    <name evidence="1" type="ORF">Tci_921260</name>
</gene>
<protein>
    <submittedName>
        <fullName evidence="1">Uncharacterized protein</fullName>
    </submittedName>
</protein>
<proteinExistence type="predicted"/>
<accession>A0A699WWQ9</accession>
<feature type="non-terminal residue" evidence="1">
    <location>
        <position position="87"/>
    </location>
</feature>
<reference evidence="1" key="1">
    <citation type="journal article" date="2019" name="Sci. Rep.">
        <title>Draft genome of Tanacetum cinerariifolium, the natural source of mosquito coil.</title>
        <authorList>
            <person name="Yamashiro T."/>
            <person name="Shiraishi A."/>
            <person name="Satake H."/>
            <person name="Nakayama K."/>
        </authorList>
    </citation>
    <scope>NUCLEOTIDE SEQUENCE</scope>
</reference>
<comment type="caution">
    <text evidence="1">The sequence shown here is derived from an EMBL/GenBank/DDBJ whole genome shotgun (WGS) entry which is preliminary data.</text>
</comment>
<sequence>MGCLPRSACLRSNELDQIPLILERIKEDKNGIEEHPREDCSVHESASGMYSSDYEISPIILIFKIHVSPSGGFAGGRENRGISKWND</sequence>
<dbReference type="AlphaFoldDB" id="A0A699WWQ9"/>
<dbReference type="EMBL" id="BKCJ011739232">
    <property type="protein sequence ID" value="GFD49291.1"/>
    <property type="molecule type" value="Genomic_DNA"/>
</dbReference>